<dbReference type="GO" id="GO:0046872">
    <property type="term" value="F:metal ion binding"/>
    <property type="evidence" value="ECO:0007669"/>
    <property type="project" value="InterPro"/>
</dbReference>
<dbReference type="GO" id="GO:0016491">
    <property type="term" value="F:oxidoreductase activity"/>
    <property type="evidence" value="ECO:0007669"/>
    <property type="project" value="InterPro"/>
</dbReference>
<evidence type="ECO:0000259" key="2">
    <source>
        <dbReference type="PROSITE" id="PS50905"/>
    </source>
</evidence>
<dbReference type="EMBL" id="BMNL01000003">
    <property type="protein sequence ID" value="GGP21828.1"/>
    <property type="molecule type" value="Genomic_DNA"/>
</dbReference>
<name>A0A830GUX8_9CREN</name>
<dbReference type="Proteomes" id="UP000610960">
    <property type="component" value="Unassembled WGS sequence"/>
</dbReference>
<dbReference type="SUPFAM" id="SSF47240">
    <property type="entry name" value="Ferritin-like"/>
    <property type="match status" value="1"/>
</dbReference>
<dbReference type="InterPro" id="IPR009040">
    <property type="entry name" value="Ferritin-like_diiron"/>
</dbReference>
<proteinExistence type="predicted"/>
<dbReference type="PANTHER" id="PTHR43865">
    <property type="entry name" value="RUBRERYTHRIN-RELATED"/>
    <property type="match status" value="1"/>
</dbReference>
<dbReference type="AlphaFoldDB" id="A0A830GUX8"/>
<dbReference type="CDD" id="cd01041">
    <property type="entry name" value="Rubrerythrin"/>
    <property type="match status" value="1"/>
</dbReference>
<comment type="cofactor">
    <cofactor evidence="1">
        <name>Fe(3+)</name>
        <dbReference type="ChEBI" id="CHEBI:29034"/>
    </cofactor>
</comment>
<dbReference type="Pfam" id="PF02915">
    <property type="entry name" value="Rubrerythrin"/>
    <property type="match status" value="1"/>
</dbReference>
<keyword evidence="4" id="KW-1185">Reference proteome</keyword>
<evidence type="ECO:0000313" key="4">
    <source>
        <dbReference type="Proteomes" id="UP000610960"/>
    </source>
</evidence>
<organism evidence="3 4">
    <name type="scientific">Thermocladium modestius</name>
    <dbReference type="NCBI Taxonomy" id="62609"/>
    <lineage>
        <taxon>Archaea</taxon>
        <taxon>Thermoproteota</taxon>
        <taxon>Thermoprotei</taxon>
        <taxon>Thermoproteales</taxon>
        <taxon>Thermoproteaceae</taxon>
        <taxon>Thermocladium</taxon>
    </lineage>
</organism>
<reference evidence="3" key="2">
    <citation type="submission" date="2020-09" db="EMBL/GenBank/DDBJ databases">
        <authorList>
            <person name="Sun Q."/>
            <person name="Ohkuma M."/>
        </authorList>
    </citation>
    <scope>NUCLEOTIDE SEQUENCE</scope>
    <source>
        <strain evidence="3">JCM 10088</strain>
    </source>
</reference>
<evidence type="ECO:0000313" key="3">
    <source>
        <dbReference type="EMBL" id="GGP21828.1"/>
    </source>
</evidence>
<dbReference type="PANTHER" id="PTHR43865:SF1">
    <property type="entry name" value="RUBRERYTHRIN-RELATED"/>
    <property type="match status" value="1"/>
</dbReference>
<accession>A0A830GUX8</accession>
<dbReference type="InterPro" id="IPR012347">
    <property type="entry name" value="Ferritin-like"/>
</dbReference>
<dbReference type="PROSITE" id="PS50905">
    <property type="entry name" value="FERRITIN_LIKE"/>
    <property type="match status" value="1"/>
</dbReference>
<dbReference type="Gene3D" id="1.20.1260.10">
    <property type="match status" value="1"/>
</dbReference>
<protein>
    <submittedName>
        <fullName evidence="3">Rubrerythrin</fullName>
    </submittedName>
</protein>
<comment type="caution">
    <text evidence="3">The sequence shown here is derived from an EMBL/GenBank/DDBJ whole genome shotgun (WGS) entry which is preliminary data.</text>
</comment>
<reference evidence="3" key="1">
    <citation type="journal article" date="2014" name="Int. J. Syst. Evol. Microbiol.">
        <title>Complete genome sequence of Corynebacterium casei LMG S-19264T (=DSM 44701T), isolated from a smear-ripened cheese.</title>
        <authorList>
            <consortium name="US DOE Joint Genome Institute (JGI-PGF)"/>
            <person name="Walter F."/>
            <person name="Albersmeier A."/>
            <person name="Kalinowski J."/>
            <person name="Ruckert C."/>
        </authorList>
    </citation>
    <scope>NUCLEOTIDE SEQUENCE</scope>
    <source>
        <strain evidence="3">JCM 10088</strain>
    </source>
</reference>
<dbReference type="InterPro" id="IPR003251">
    <property type="entry name" value="Rr_diiron-bd_dom"/>
</dbReference>
<sequence>MVFQNMSTKITKGSKTYENLKAAFQGESMANRRYLYYARMAKQQGLNDVAEVFEKTANAETGHAFGHLMYLGADPVADIEIKNIEDAFKASIYGETYEWTQMYPGFAKVARDEGYQEVAEWFEAVAKVERYHANRFNEALEKYYKTKGVKSEVEDETLGKL</sequence>
<dbReference type="InterPro" id="IPR009078">
    <property type="entry name" value="Ferritin-like_SF"/>
</dbReference>
<dbReference type="InterPro" id="IPR052364">
    <property type="entry name" value="Rubrerythrin"/>
</dbReference>
<feature type="domain" description="Ferritin-like diiron" evidence="2">
    <location>
        <begin position="10"/>
        <end position="147"/>
    </location>
</feature>
<evidence type="ECO:0000256" key="1">
    <source>
        <dbReference type="ARBA" id="ARBA00001965"/>
    </source>
</evidence>
<gene>
    <name evidence="3" type="ORF">GCM10007981_15220</name>
</gene>